<dbReference type="EMBL" id="LJZO01000026">
    <property type="protein sequence ID" value="ROV94866.1"/>
    <property type="molecule type" value="Genomic_DNA"/>
</dbReference>
<accession>A0A423VUY2</accession>
<name>A0A423VUY2_CYTCH</name>
<sequence>MAHRYLKLTTTGTTRWHKVVEPRGSDDEVDNGFLLKSGIPVRRFFFGLFSPIAACAADQPFRRFKSLFSQQRMEVGLRFYLSKVLSRSPWSSGEI</sequence>
<comment type="caution">
    <text evidence="1">The sequence shown here is derived from an EMBL/GenBank/DDBJ whole genome shotgun (WGS) entry which is preliminary data.</text>
</comment>
<evidence type="ECO:0000313" key="1">
    <source>
        <dbReference type="EMBL" id="ROV94866.1"/>
    </source>
</evidence>
<protein>
    <submittedName>
        <fullName evidence="1">Uncharacterized protein</fullName>
    </submittedName>
</protein>
<dbReference type="AlphaFoldDB" id="A0A423VUY2"/>
<organism evidence="1 2">
    <name type="scientific">Cytospora chrysosperma</name>
    <name type="common">Cytospora canker fungus</name>
    <name type="synonym">Sphaeria chrysosperma</name>
    <dbReference type="NCBI Taxonomy" id="252740"/>
    <lineage>
        <taxon>Eukaryota</taxon>
        <taxon>Fungi</taxon>
        <taxon>Dikarya</taxon>
        <taxon>Ascomycota</taxon>
        <taxon>Pezizomycotina</taxon>
        <taxon>Sordariomycetes</taxon>
        <taxon>Sordariomycetidae</taxon>
        <taxon>Diaporthales</taxon>
        <taxon>Cytosporaceae</taxon>
        <taxon>Cytospora</taxon>
    </lineage>
</organism>
<dbReference type="Proteomes" id="UP000284375">
    <property type="component" value="Unassembled WGS sequence"/>
</dbReference>
<keyword evidence="2" id="KW-1185">Reference proteome</keyword>
<proteinExistence type="predicted"/>
<gene>
    <name evidence="1" type="ORF">VSDG_07087</name>
</gene>
<evidence type="ECO:0000313" key="2">
    <source>
        <dbReference type="Proteomes" id="UP000284375"/>
    </source>
</evidence>
<reference evidence="1 2" key="1">
    <citation type="submission" date="2015-09" db="EMBL/GenBank/DDBJ databases">
        <title>Host preference determinants of Valsa canker pathogens revealed by comparative genomics.</title>
        <authorList>
            <person name="Yin Z."/>
            <person name="Huang L."/>
        </authorList>
    </citation>
    <scope>NUCLEOTIDE SEQUENCE [LARGE SCALE GENOMIC DNA]</scope>
    <source>
        <strain evidence="1 2">YSFL</strain>
    </source>
</reference>